<dbReference type="Proteomes" id="UP001493487">
    <property type="component" value="Unassembled WGS sequence"/>
</dbReference>
<protein>
    <recommendedName>
        <fullName evidence="3">Alcohol dehydrogenase-like C-terminal domain-containing protein</fullName>
    </recommendedName>
</protein>
<accession>A0ABV1L2C0</accession>
<evidence type="ECO:0000313" key="2">
    <source>
        <dbReference type="Proteomes" id="UP001493487"/>
    </source>
</evidence>
<keyword evidence="2" id="KW-1185">Reference proteome</keyword>
<dbReference type="EMBL" id="JASKHM010000019">
    <property type="protein sequence ID" value="MEQ4486197.1"/>
    <property type="molecule type" value="Genomic_DNA"/>
</dbReference>
<evidence type="ECO:0000313" key="1">
    <source>
        <dbReference type="EMBL" id="MEQ4486197.1"/>
    </source>
</evidence>
<evidence type="ECO:0008006" key="3">
    <source>
        <dbReference type="Google" id="ProtNLM"/>
    </source>
</evidence>
<gene>
    <name evidence="1" type="ORF">QJS35_27830</name>
</gene>
<organism evidence="1 2">
    <name type="scientific">Cohnella silvisoli</name>
    <dbReference type="NCBI Taxonomy" id="2873699"/>
    <lineage>
        <taxon>Bacteria</taxon>
        <taxon>Bacillati</taxon>
        <taxon>Bacillota</taxon>
        <taxon>Bacilli</taxon>
        <taxon>Bacillales</taxon>
        <taxon>Paenibacillaceae</taxon>
        <taxon>Cohnella</taxon>
    </lineage>
</organism>
<comment type="caution">
    <text evidence="1">The sequence shown here is derived from an EMBL/GenBank/DDBJ whole genome shotgun (WGS) entry which is preliminary data.</text>
</comment>
<dbReference type="Gene3D" id="3.90.180.10">
    <property type="entry name" value="Medium-chain alcohol dehydrogenases, catalytic domain"/>
    <property type="match status" value="1"/>
</dbReference>
<name>A0ABV1L2C0_9BACL</name>
<dbReference type="Gene3D" id="3.40.50.720">
    <property type="entry name" value="NAD(P)-binding Rossmann-like Domain"/>
    <property type="match status" value="1"/>
</dbReference>
<proteinExistence type="predicted"/>
<dbReference type="RefSeq" id="WP_232189160.1">
    <property type="nucleotide sequence ID" value="NZ_JAIOAP010000018.1"/>
</dbReference>
<sequence>MTGLHEADTTLPINAIIREDLKLFGAFAYSRNDFETALSWIAEGKIDLLPWTEHRPSEEGQASFEKLVSGPGSVAKIMLSPNA</sequence>
<reference evidence="1 2" key="1">
    <citation type="journal article" date="2023" name="Genome Announc.">
        <title>Pan-Genome Analyses of the Genus Cohnella and Proposal of the Novel Species Cohnella silvisoli sp. nov., Isolated from Forest Soil.</title>
        <authorList>
            <person name="Wang C."/>
            <person name="Mao L."/>
            <person name="Bao G."/>
            <person name="Zhu H."/>
        </authorList>
    </citation>
    <scope>NUCLEOTIDE SEQUENCE [LARGE SCALE GENOMIC DNA]</scope>
    <source>
        <strain evidence="1 2">NL03-T5-1</strain>
    </source>
</reference>